<accession>A0A023G3N6</accession>
<organism evidence="2">
    <name type="scientific">Amblyomma triste</name>
    <name type="common">Neotropical tick</name>
    <dbReference type="NCBI Taxonomy" id="251400"/>
    <lineage>
        <taxon>Eukaryota</taxon>
        <taxon>Metazoa</taxon>
        <taxon>Ecdysozoa</taxon>
        <taxon>Arthropoda</taxon>
        <taxon>Chelicerata</taxon>
        <taxon>Arachnida</taxon>
        <taxon>Acari</taxon>
        <taxon>Parasitiformes</taxon>
        <taxon>Ixodida</taxon>
        <taxon>Ixodoidea</taxon>
        <taxon>Ixodidae</taxon>
        <taxon>Amblyomminae</taxon>
        <taxon>Amblyomma</taxon>
    </lineage>
</organism>
<name>A0A023G3N6_AMBTT</name>
<keyword evidence="1" id="KW-0472">Membrane</keyword>
<keyword evidence="1" id="KW-1133">Transmembrane helix</keyword>
<sequence length="82" mass="9821">MPERLRYMHKPNFCLFTVLLARNFTQSLGEICILCKVKYEGIVFSRKHSYHLFVLIETCFLCFIIKIFVGDHYIVRCISYHL</sequence>
<feature type="transmembrane region" description="Helical" evidence="1">
    <location>
        <begin position="48"/>
        <end position="69"/>
    </location>
</feature>
<dbReference type="EMBL" id="GBBM01007968">
    <property type="protein sequence ID" value="JAC27450.1"/>
    <property type="molecule type" value="mRNA"/>
</dbReference>
<reference evidence="2" key="1">
    <citation type="submission" date="2014-03" db="EMBL/GenBank/DDBJ databases">
        <title>The sialotranscriptome of Amblyomma triste, Amblyomma parvum and Amblyomma cajennense ticks, uncovered by 454-based RNA-seq.</title>
        <authorList>
            <person name="Garcia G.R."/>
            <person name="Gardinassi L.G."/>
            <person name="Ribeiro J.M."/>
            <person name="Anatriello E."/>
            <person name="Ferreira B.R."/>
            <person name="Moreira H.N."/>
            <person name="Mafra C."/>
            <person name="Olegario M.M."/>
            <person name="Szabo P.J."/>
            <person name="Miranda-Santos I.K."/>
            <person name="Maruyama S.R."/>
        </authorList>
    </citation>
    <scope>NUCLEOTIDE SEQUENCE</scope>
    <source>
        <strain evidence="2">Mato Grasso do Sul</strain>
        <tissue evidence="2">Salivary glands</tissue>
    </source>
</reference>
<proteinExistence type="evidence at transcript level"/>
<evidence type="ECO:0000313" key="2">
    <source>
        <dbReference type="EMBL" id="JAC27450.1"/>
    </source>
</evidence>
<protein>
    <submittedName>
        <fullName evidence="2">Putative secreted protein</fullName>
    </submittedName>
</protein>
<dbReference type="AlphaFoldDB" id="A0A023G3N6"/>
<keyword evidence="1" id="KW-0812">Transmembrane</keyword>
<evidence type="ECO:0000256" key="1">
    <source>
        <dbReference type="SAM" id="Phobius"/>
    </source>
</evidence>